<reference evidence="4" key="1">
    <citation type="journal article" date="2020" name="PLoS Negl. Trop. Dis.">
        <title>High-quality nuclear genome for Sarcoptes scabiei-A critical resource for a neglected parasite.</title>
        <authorList>
            <person name="Korhonen P.K."/>
            <person name="Gasser R.B."/>
            <person name="Ma G."/>
            <person name="Wang T."/>
            <person name="Stroehlein A.J."/>
            <person name="Young N.D."/>
            <person name="Ang C.S."/>
            <person name="Fernando D.D."/>
            <person name="Lu H.C."/>
            <person name="Taylor S."/>
            <person name="Reynolds S.L."/>
            <person name="Mofiz E."/>
            <person name="Najaraj S.H."/>
            <person name="Gowda H."/>
            <person name="Madugundu A."/>
            <person name="Renuse S."/>
            <person name="Holt D."/>
            <person name="Pandey A."/>
            <person name="Papenfuss A.T."/>
            <person name="Fischer K."/>
        </authorList>
    </citation>
    <scope>NUCLEOTIDE SEQUENCE [LARGE SCALE GENOMIC DNA]</scope>
</reference>
<keyword evidence="1" id="KW-0472">Membrane</keyword>
<dbReference type="EMBL" id="WVUK01000066">
    <property type="protein sequence ID" value="KAF7487976.1"/>
    <property type="molecule type" value="Genomic_DNA"/>
</dbReference>
<keyword evidence="1" id="KW-0812">Transmembrane</keyword>
<feature type="transmembrane region" description="Helical" evidence="1">
    <location>
        <begin position="153"/>
        <end position="172"/>
    </location>
</feature>
<feature type="transmembrane region" description="Helical" evidence="1">
    <location>
        <begin position="7"/>
        <end position="27"/>
    </location>
</feature>
<dbReference type="Gene3D" id="3.30.720.220">
    <property type="match status" value="1"/>
</dbReference>
<dbReference type="Proteomes" id="UP000070412">
    <property type="component" value="Unassembled WGS sequence"/>
</dbReference>
<accession>A0A834R108</accession>
<keyword evidence="1" id="KW-1133">Transmembrane helix</keyword>
<dbReference type="EnsemblMetazoa" id="SSS_8202s_mrna">
    <property type="protein sequence ID" value="KAF7487976.1"/>
    <property type="gene ID" value="SSS_8202"/>
</dbReference>
<evidence type="ECO:0000256" key="1">
    <source>
        <dbReference type="SAM" id="Phobius"/>
    </source>
</evidence>
<organism evidence="2">
    <name type="scientific">Sarcoptes scabiei</name>
    <name type="common">Itch mite</name>
    <name type="synonym">Acarus scabiei</name>
    <dbReference type="NCBI Taxonomy" id="52283"/>
    <lineage>
        <taxon>Eukaryota</taxon>
        <taxon>Metazoa</taxon>
        <taxon>Ecdysozoa</taxon>
        <taxon>Arthropoda</taxon>
        <taxon>Chelicerata</taxon>
        <taxon>Arachnida</taxon>
        <taxon>Acari</taxon>
        <taxon>Acariformes</taxon>
        <taxon>Sarcoptiformes</taxon>
        <taxon>Astigmata</taxon>
        <taxon>Psoroptidia</taxon>
        <taxon>Sarcoptoidea</taxon>
        <taxon>Sarcoptidae</taxon>
        <taxon>Sarcoptinae</taxon>
        <taxon>Sarcoptes</taxon>
    </lineage>
</organism>
<reference evidence="3" key="3">
    <citation type="submission" date="2022-06" db="UniProtKB">
        <authorList>
            <consortium name="EnsemblMetazoa"/>
        </authorList>
    </citation>
    <scope>IDENTIFICATION</scope>
</reference>
<dbReference type="InterPro" id="IPR008657">
    <property type="entry name" value="JTB"/>
</dbReference>
<dbReference type="GO" id="GO:0030496">
    <property type="term" value="C:midbody"/>
    <property type="evidence" value="ECO:0007669"/>
    <property type="project" value="TreeGrafter"/>
</dbReference>
<evidence type="ECO:0000313" key="4">
    <source>
        <dbReference type="Proteomes" id="UP000070412"/>
    </source>
</evidence>
<dbReference type="GO" id="GO:0016020">
    <property type="term" value="C:membrane"/>
    <property type="evidence" value="ECO:0007669"/>
    <property type="project" value="InterPro"/>
</dbReference>
<keyword evidence="4" id="KW-1185">Reference proteome</keyword>
<dbReference type="OrthoDB" id="5971907at2759"/>
<dbReference type="PANTHER" id="PTHR13041">
    <property type="entry name" value="JTB PROTEIN-RELATED"/>
    <property type="match status" value="1"/>
</dbReference>
<evidence type="ECO:0000313" key="3">
    <source>
        <dbReference type="EnsemblMetazoa" id="KAF7487976.1"/>
    </source>
</evidence>
<name>A0A834R108_SARSC</name>
<dbReference type="GO" id="GO:0005737">
    <property type="term" value="C:cytoplasm"/>
    <property type="evidence" value="ECO:0007669"/>
    <property type="project" value="TreeGrafter"/>
</dbReference>
<reference evidence="2" key="2">
    <citation type="submission" date="2020-01" db="EMBL/GenBank/DDBJ databases">
        <authorList>
            <person name="Korhonen P.K.K."/>
            <person name="Guangxu M.G."/>
            <person name="Wang T.W."/>
            <person name="Stroehlein A.J.S."/>
            <person name="Young N.D."/>
            <person name="Ang C.-S.A."/>
            <person name="Fernando D.W.F."/>
            <person name="Lu H.L."/>
            <person name="Taylor S.T."/>
            <person name="Ehtesham M.E.M."/>
            <person name="Najaraj S.H.N."/>
            <person name="Harsha G.H.G."/>
            <person name="Madugundu A.M."/>
            <person name="Renuse S.R."/>
            <person name="Holt D.H."/>
            <person name="Pandey A.P."/>
            <person name="Papenfuss A.P."/>
            <person name="Gasser R.B.G."/>
            <person name="Fischer K.F."/>
        </authorList>
    </citation>
    <scope>NUCLEOTIDE SEQUENCE</scope>
    <source>
        <strain evidence="2">SSS_KF_BRIS2020</strain>
    </source>
</reference>
<gene>
    <name evidence="2" type="ORF">SSS_8202</name>
</gene>
<proteinExistence type="predicted"/>
<dbReference type="GO" id="GO:0005819">
    <property type="term" value="C:spindle"/>
    <property type="evidence" value="ECO:0007669"/>
    <property type="project" value="TreeGrafter"/>
</dbReference>
<dbReference type="PANTHER" id="PTHR13041:SF3">
    <property type="entry name" value="PROTEIN JTB"/>
    <property type="match status" value="1"/>
</dbReference>
<dbReference type="GO" id="GO:0000281">
    <property type="term" value="P:mitotic cytokinesis"/>
    <property type="evidence" value="ECO:0007669"/>
    <property type="project" value="TreeGrafter"/>
</dbReference>
<dbReference type="GO" id="GO:0005813">
    <property type="term" value="C:centrosome"/>
    <property type="evidence" value="ECO:0007669"/>
    <property type="project" value="TreeGrafter"/>
</dbReference>
<dbReference type="Pfam" id="PF05439">
    <property type="entry name" value="JTB"/>
    <property type="match status" value="1"/>
</dbReference>
<protein>
    <submittedName>
        <fullName evidence="2 3">Uncharacterized protein</fullName>
    </submittedName>
</protein>
<dbReference type="AlphaFoldDB" id="A0A834R108"/>
<dbReference type="OMA" id="NSTEYCW"/>
<evidence type="ECO:0000313" key="2">
    <source>
        <dbReference type="EMBL" id="KAF7487976.1"/>
    </source>
</evidence>
<sequence length="195" mass="23018">MIELLNARRMILVIVVLILLCIIIVVWEESITDNVDRPAPYLEYYHNDQNLLSDKNLHSNRSDSSSSSLVQNQVKKIVQDNRQVKNNLKPHISIMAKNHCWMNEKFQVKSKCLICTRKEHHLDYCLQTGHKEEINCEKSGIVFRSCDDIKESLFYVFEFFMLCMSFVFCFYAQKRQSYLNRMILNRIEKQISSGV</sequence>